<organism evidence="7 8">
    <name type="scientific">Pseudonocardia eucalypti</name>
    <dbReference type="NCBI Taxonomy" id="648755"/>
    <lineage>
        <taxon>Bacteria</taxon>
        <taxon>Bacillati</taxon>
        <taxon>Actinomycetota</taxon>
        <taxon>Actinomycetes</taxon>
        <taxon>Pseudonocardiales</taxon>
        <taxon>Pseudonocardiaceae</taxon>
        <taxon>Pseudonocardia</taxon>
    </lineage>
</organism>
<dbReference type="EMBL" id="BAABJP010000020">
    <property type="protein sequence ID" value="GAA5160344.1"/>
    <property type="molecule type" value="Genomic_DNA"/>
</dbReference>
<dbReference type="InterPro" id="IPR009057">
    <property type="entry name" value="Homeodomain-like_sf"/>
</dbReference>
<feature type="DNA-binding region" description="H-T-H motif" evidence="4">
    <location>
        <begin position="44"/>
        <end position="63"/>
    </location>
</feature>
<dbReference type="SUPFAM" id="SSF46689">
    <property type="entry name" value="Homeodomain-like"/>
    <property type="match status" value="1"/>
</dbReference>
<feature type="domain" description="HTH tetR-type" evidence="6">
    <location>
        <begin position="21"/>
        <end position="81"/>
    </location>
</feature>
<dbReference type="InterPro" id="IPR001647">
    <property type="entry name" value="HTH_TetR"/>
</dbReference>
<dbReference type="Gene3D" id="1.10.357.10">
    <property type="entry name" value="Tetracycline Repressor, domain 2"/>
    <property type="match status" value="1"/>
</dbReference>
<keyword evidence="2 4" id="KW-0238">DNA-binding</keyword>
<accession>A0ABP9QEX3</accession>
<evidence type="ECO:0000256" key="3">
    <source>
        <dbReference type="ARBA" id="ARBA00023163"/>
    </source>
</evidence>
<evidence type="ECO:0000313" key="7">
    <source>
        <dbReference type="EMBL" id="GAA5160344.1"/>
    </source>
</evidence>
<keyword evidence="8" id="KW-1185">Reference proteome</keyword>
<name>A0ABP9QEX3_9PSEU</name>
<dbReference type="Pfam" id="PF00440">
    <property type="entry name" value="TetR_N"/>
    <property type="match status" value="1"/>
</dbReference>
<proteinExistence type="predicted"/>
<reference evidence="8" key="1">
    <citation type="journal article" date="2019" name="Int. J. Syst. Evol. Microbiol.">
        <title>The Global Catalogue of Microorganisms (GCM) 10K type strain sequencing project: providing services to taxonomists for standard genome sequencing and annotation.</title>
        <authorList>
            <consortium name="The Broad Institute Genomics Platform"/>
            <consortium name="The Broad Institute Genome Sequencing Center for Infectious Disease"/>
            <person name="Wu L."/>
            <person name="Ma J."/>
        </authorList>
    </citation>
    <scope>NUCLEOTIDE SEQUENCE [LARGE SCALE GENOMIC DNA]</scope>
    <source>
        <strain evidence="8">JCM 18303</strain>
    </source>
</reference>
<dbReference type="InterPro" id="IPR050109">
    <property type="entry name" value="HTH-type_TetR-like_transc_reg"/>
</dbReference>
<evidence type="ECO:0000256" key="4">
    <source>
        <dbReference type="PROSITE-ProRule" id="PRU00335"/>
    </source>
</evidence>
<dbReference type="PANTHER" id="PTHR30055:SF234">
    <property type="entry name" value="HTH-TYPE TRANSCRIPTIONAL REGULATOR BETI"/>
    <property type="match status" value="1"/>
</dbReference>
<feature type="region of interest" description="Disordered" evidence="5">
    <location>
        <begin position="1"/>
        <end position="23"/>
    </location>
</feature>
<dbReference type="RefSeq" id="WP_185060359.1">
    <property type="nucleotide sequence ID" value="NZ_BAABJP010000020.1"/>
</dbReference>
<keyword evidence="3" id="KW-0804">Transcription</keyword>
<comment type="caution">
    <text evidence="7">The sequence shown here is derived from an EMBL/GenBank/DDBJ whole genome shotgun (WGS) entry which is preliminary data.</text>
</comment>
<evidence type="ECO:0000256" key="5">
    <source>
        <dbReference type="SAM" id="MobiDB-lite"/>
    </source>
</evidence>
<gene>
    <name evidence="7" type="ORF">GCM10023321_42820</name>
</gene>
<dbReference type="PROSITE" id="PS50977">
    <property type="entry name" value="HTH_TETR_2"/>
    <property type="match status" value="1"/>
</dbReference>
<protein>
    <recommendedName>
        <fullName evidence="6">HTH tetR-type domain-containing protein</fullName>
    </recommendedName>
</protein>
<dbReference type="Proteomes" id="UP001428817">
    <property type="component" value="Unassembled WGS sequence"/>
</dbReference>
<dbReference type="PANTHER" id="PTHR30055">
    <property type="entry name" value="HTH-TYPE TRANSCRIPTIONAL REGULATOR RUTR"/>
    <property type="match status" value="1"/>
</dbReference>
<evidence type="ECO:0000256" key="1">
    <source>
        <dbReference type="ARBA" id="ARBA00023015"/>
    </source>
</evidence>
<evidence type="ECO:0000259" key="6">
    <source>
        <dbReference type="PROSITE" id="PS50977"/>
    </source>
</evidence>
<keyword evidence="1" id="KW-0805">Transcription regulation</keyword>
<evidence type="ECO:0000313" key="8">
    <source>
        <dbReference type="Proteomes" id="UP001428817"/>
    </source>
</evidence>
<evidence type="ECO:0000256" key="2">
    <source>
        <dbReference type="ARBA" id="ARBA00023125"/>
    </source>
</evidence>
<sequence>MDTPSVLPLPDSIQGLPPPPPASLDPFLDATSRCFARYGVRRTSVQDVAQELGVNRTTVYRQVGNIEQQIMLLAARDSHRLLSTLPGRIAFPIGPQSVVELIATLVRESRNHPVMAKMLADERDLIGSFVARDVTDLMERATASFVPLVSLAISTGHLARRDPVALAQWLVRITASLILIEPPGNLEEFLGELLIPALTPPEPPQQSRRRRLR</sequence>